<organism evidence="1">
    <name type="scientific">Anguilla anguilla</name>
    <name type="common">European freshwater eel</name>
    <name type="synonym">Muraena anguilla</name>
    <dbReference type="NCBI Taxonomy" id="7936"/>
    <lineage>
        <taxon>Eukaryota</taxon>
        <taxon>Metazoa</taxon>
        <taxon>Chordata</taxon>
        <taxon>Craniata</taxon>
        <taxon>Vertebrata</taxon>
        <taxon>Euteleostomi</taxon>
        <taxon>Actinopterygii</taxon>
        <taxon>Neopterygii</taxon>
        <taxon>Teleostei</taxon>
        <taxon>Anguilliformes</taxon>
        <taxon>Anguillidae</taxon>
        <taxon>Anguilla</taxon>
    </lineage>
</organism>
<reference evidence="1" key="2">
    <citation type="journal article" date="2015" name="Fish Shellfish Immunol.">
        <title>Early steps in the European eel (Anguilla anguilla)-Vibrio vulnificus interaction in the gills: Role of the RtxA13 toxin.</title>
        <authorList>
            <person name="Callol A."/>
            <person name="Pajuelo D."/>
            <person name="Ebbesson L."/>
            <person name="Teles M."/>
            <person name="MacKenzie S."/>
            <person name="Amaro C."/>
        </authorList>
    </citation>
    <scope>NUCLEOTIDE SEQUENCE</scope>
</reference>
<name>A0A0E9SLL0_ANGAN</name>
<protein>
    <submittedName>
        <fullName evidence="1">Uncharacterized protein</fullName>
    </submittedName>
</protein>
<accession>A0A0E9SLL0</accession>
<proteinExistence type="predicted"/>
<sequence>MRLALCAMKYCETCPTELMLLPPSRSTMLTLKQFLSPKDIHMPRHTEYKQKQVF</sequence>
<evidence type="ECO:0000313" key="1">
    <source>
        <dbReference type="EMBL" id="JAH41560.1"/>
    </source>
</evidence>
<dbReference type="AlphaFoldDB" id="A0A0E9SLL0"/>
<dbReference type="EMBL" id="GBXM01067017">
    <property type="protein sequence ID" value="JAH41560.1"/>
    <property type="molecule type" value="Transcribed_RNA"/>
</dbReference>
<reference evidence="1" key="1">
    <citation type="submission" date="2014-11" db="EMBL/GenBank/DDBJ databases">
        <authorList>
            <person name="Amaro Gonzalez C."/>
        </authorList>
    </citation>
    <scope>NUCLEOTIDE SEQUENCE</scope>
</reference>